<gene>
    <name evidence="2" type="ORF">LSAA_9768</name>
</gene>
<feature type="region of interest" description="Disordered" evidence="1">
    <location>
        <begin position="1"/>
        <end position="107"/>
    </location>
</feature>
<feature type="compositionally biased region" description="Basic and acidic residues" evidence="1">
    <location>
        <begin position="1"/>
        <end position="13"/>
    </location>
</feature>
<proteinExistence type="predicted"/>
<dbReference type="AlphaFoldDB" id="A0A7R8D0Q1"/>
<sequence length="107" mass="11906">MSNENDAHCERMPRVTNVPPYNLSSQTERNSEVNSAANDKVGTVATDEVNRLYIDDKPPNRHTESRTNNEHIVTGRETSTPSNGHQNLIPVTKGSTEQSEKTSEKTL</sequence>
<feature type="compositionally biased region" description="Polar residues" evidence="1">
    <location>
        <begin position="76"/>
        <end position="86"/>
    </location>
</feature>
<feature type="compositionally biased region" description="Basic and acidic residues" evidence="1">
    <location>
        <begin position="48"/>
        <end position="69"/>
    </location>
</feature>
<name>A0A7R8D0Q1_LEPSM</name>
<dbReference type="EMBL" id="HG994584">
    <property type="protein sequence ID" value="CAF2943455.1"/>
    <property type="molecule type" value="Genomic_DNA"/>
</dbReference>
<feature type="compositionally biased region" description="Polar residues" evidence="1">
    <location>
        <begin position="22"/>
        <end position="37"/>
    </location>
</feature>
<feature type="compositionally biased region" description="Basic and acidic residues" evidence="1">
    <location>
        <begin position="98"/>
        <end position="107"/>
    </location>
</feature>
<evidence type="ECO:0000313" key="2">
    <source>
        <dbReference type="EMBL" id="CAF2943455.1"/>
    </source>
</evidence>
<accession>A0A7R8D0Q1</accession>
<evidence type="ECO:0000256" key="1">
    <source>
        <dbReference type="SAM" id="MobiDB-lite"/>
    </source>
</evidence>
<reference evidence="2" key="1">
    <citation type="submission" date="2021-02" db="EMBL/GenBank/DDBJ databases">
        <authorList>
            <person name="Bekaert M."/>
        </authorList>
    </citation>
    <scope>NUCLEOTIDE SEQUENCE</scope>
    <source>
        <strain evidence="2">IoA-00</strain>
    </source>
</reference>
<keyword evidence="3" id="KW-1185">Reference proteome</keyword>
<dbReference type="Proteomes" id="UP000675881">
    <property type="component" value="Chromosome 5"/>
</dbReference>
<evidence type="ECO:0000313" key="3">
    <source>
        <dbReference type="Proteomes" id="UP000675881"/>
    </source>
</evidence>
<protein>
    <submittedName>
        <fullName evidence="2">(salmon louse) hypothetical protein</fullName>
    </submittedName>
</protein>
<organism evidence="2 3">
    <name type="scientific">Lepeophtheirus salmonis</name>
    <name type="common">Salmon louse</name>
    <name type="synonym">Caligus salmonis</name>
    <dbReference type="NCBI Taxonomy" id="72036"/>
    <lineage>
        <taxon>Eukaryota</taxon>
        <taxon>Metazoa</taxon>
        <taxon>Ecdysozoa</taxon>
        <taxon>Arthropoda</taxon>
        <taxon>Crustacea</taxon>
        <taxon>Multicrustacea</taxon>
        <taxon>Hexanauplia</taxon>
        <taxon>Copepoda</taxon>
        <taxon>Siphonostomatoida</taxon>
        <taxon>Caligidae</taxon>
        <taxon>Lepeophtheirus</taxon>
    </lineage>
</organism>